<dbReference type="AlphaFoldDB" id="A0A8S3PZI7"/>
<evidence type="ECO:0000313" key="1">
    <source>
        <dbReference type="EMBL" id="CAG2189478.1"/>
    </source>
</evidence>
<gene>
    <name evidence="1" type="ORF">MEDL_4874</name>
</gene>
<sequence length="219" mass="24650">MQAAMGSVVRLRTRSLYECIMQKASWDSPVLIKEMAFDEVVFWKENVEFLNGKELLDEKVCTSVVYTDASGTGFGGYIVEYEESEVIGSWKPDEQVKRIQLGQTIEDEILAAGVTSDNFSTLADRMTINKWMRDNHIKRACDAGFNFEGVPFYLTGNCNSPDTSCIAFNTFGTPKALSICKKTKLKNLFSNWDSFANTTITCIMKFVSDKDCKGNNRDL</sequence>
<reference evidence="1" key="1">
    <citation type="submission" date="2021-03" db="EMBL/GenBank/DDBJ databases">
        <authorList>
            <person name="Bekaert M."/>
        </authorList>
    </citation>
    <scope>NUCLEOTIDE SEQUENCE</scope>
</reference>
<evidence type="ECO:0000313" key="2">
    <source>
        <dbReference type="Proteomes" id="UP000683360"/>
    </source>
</evidence>
<dbReference type="Proteomes" id="UP000683360">
    <property type="component" value="Unassembled WGS sequence"/>
</dbReference>
<comment type="caution">
    <text evidence="1">The sequence shown here is derived from an EMBL/GenBank/DDBJ whole genome shotgun (WGS) entry which is preliminary data.</text>
</comment>
<name>A0A8S3PZI7_MYTED</name>
<organism evidence="1 2">
    <name type="scientific">Mytilus edulis</name>
    <name type="common">Blue mussel</name>
    <dbReference type="NCBI Taxonomy" id="6550"/>
    <lineage>
        <taxon>Eukaryota</taxon>
        <taxon>Metazoa</taxon>
        <taxon>Spiralia</taxon>
        <taxon>Lophotrochozoa</taxon>
        <taxon>Mollusca</taxon>
        <taxon>Bivalvia</taxon>
        <taxon>Autobranchia</taxon>
        <taxon>Pteriomorphia</taxon>
        <taxon>Mytilida</taxon>
        <taxon>Mytiloidea</taxon>
        <taxon>Mytilidae</taxon>
        <taxon>Mytilinae</taxon>
        <taxon>Mytilus</taxon>
    </lineage>
</organism>
<dbReference type="EMBL" id="CAJPWZ010000295">
    <property type="protein sequence ID" value="CAG2189478.1"/>
    <property type="molecule type" value="Genomic_DNA"/>
</dbReference>
<proteinExistence type="predicted"/>
<protein>
    <submittedName>
        <fullName evidence="1">Uncharacterized protein</fullName>
    </submittedName>
</protein>
<accession>A0A8S3PZI7</accession>
<keyword evidence="2" id="KW-1185">Reference proteome</keyword>
<dbReference type="OrthoDB" id="5949962at2759"/>